<keyword evidence="2" id="KW-1185">Reference proteome</keyword>
<organism evidence="1 2">
    <name type="scientific">Amycolatopsis australiensis</name>
    <dbReference type="NCBI Taxonomy" id="546364"/>
    <lineage>
        <taxon>Bacteria</taxon>
        <taxon>Bacillati</taxon>
        <taxon>Actinomycetota</taxon>
        <taxon>Actinomycetes</taxon>
        <taxon>Pseudonocardiales</taxon>
        <taxon>Pseudonocardiaceae</taxon>
        <taxon>Amycolatopsis</taxon>
    </lineage>
</organism>
<accession>A0A1K1SR55</accession>
<sequence>MTTIGRRGGKESRVKTTARATAGVDADDFVDITDGGDLQNWVFSASVGTFVGHEVGPRWADTRIG</sequence>
<dbReference type="AlphaFoldDB" id="A0A1K1SR55"/>
<name>A0A1K1SR55_9PSEU</name>
<dbReference type="STRING" id="546364.SAMN04489730_6498"/>
<protein>
    <submittedName>
        <fullName evidence="1">Uncharacterized protein</fullName>
    </submittedName>
</protein>
<gene>
    <name evidence="1" type="ORF">SAMN04489730_6498</name>
</gene>
<reference evidence="2" key="1">
    <citation type="submission" date="2016-11" db="EMBL/GenBank/DDBJ databases">
        <authorList>
            <person name="Varghese N."/>
            <person name="Submissions S."/>
        </authorList>
    </citation>
    <scope>NUCLEOTIDE SEQUENCE [LARGE SCALE GENOMIC DNA]</scope>
    <source>
        <strain evidence="2">DSM 44671</strain>
    </source>
</reference>
<dbReference type="EMBL" id="FPJG01000006">
    <property type="protein sequence ID" value="SFW86766.1"/>
    <property type="molecule type" value="Genomic_DNA"/>
</dbReference>
<evidence type="ECO:0000313" key="1">
    <source>
        <dbReference type="EMBL" id="SFW86766.1"/>
    </source>
</evidence>
<evidence type="ECO:0000313" key="2">
    <source>
        <dbReference type="Proteomes" id="UP000182740"/>
    </source>
</evidence>
<proteinExistence type="predicted"/>
<dbReference type="Proteomes" id="UP000182740">
    <property type="component" value="Unassembled WGS sequence"/>
</dbReference>